<name>A0ABS6E600_9FIRM</name>
<sequence length="352" mass="40437">MAKLRRMFPGGNTANGFYSFHDNIMGLDREKLYILKGMPGGGKSSLMKEIGERMLKEGFTIEYHHCPSDPESVDGIVIKELKIGIVDGTFPHVIDPTYPGLTDKLVDLGQFIDSNILENYKKDIFEAKRNNKFAYRKAFNYFKSAKSIYEEIVETNKLIVDFKEINKISKTILEKIFSEEGTPYHNGFNERHLFATAYTPEGYIDYANYILEGVSKVYYISGEIGTGKSTFMERVIEEAKIRDYHLEIYHNSLIPEKIESVLIEEIDTIVTSNENAANFTNNKVDFNKYIHEDKINSEDYKIFNLLVEKGIKSLEGAKNNHSILEISYKPSVNYDGVTEIKEKILEEILSYR</sequence>
<organism evidence="1 2">
    <name type="scientific">Tissierella simiarum</name>
    <dbReference type="NCBI Taxonomy" id="2841534"/>
    <lineage>
        <taxon>Bacteria</taxon>
        <taxon>Bacillati</taxon>
        <taxon>Bacillota</taxon>
        <taxon>Tissierellia</taxon>
        <taxon>Tissierellales</taxon>
        <taxon>Tissierellaceae</taxon>
        <taxon>Tissierella</taxon>
    </lineage>
</organism>
<dbReference type="RefSeq" id="WP_216519382.1">
    <property type="nucleotide sequence ID" value="NZ_JAHLPM010000007.1"/>
</dbReference>
<protein>
    <recommendedName>
        <fullName evidence="3">ATPase</fullName>
    </recommendedName>
</protein>
<comment type="caution">
    <text evidence="1">The sequence shown here is derived from an EMBL/GenBank/DDBJ whole genome shotgun (WGS) entry which is preliminary data.</text>
</comment>
<accession>A0ABS6E600</accession>
<dbReference type="Proteomes" id="UP000749471">
    <property type="component" value="Unassembled WGS sequence"/>
</dbReference>
<evidence type="ECO:0000313" key="1">
    <source>
        <dbReference type="EMBL" id="MBU5438345.1"/>
    </source>
</evidence>
<reference evidence="1 2" key="1">
    <citation type="submission" date="2021-06" db="EMBL/GenBank/DDBJ databases">
        <authorList>
            <person name="Sun Q."/>
            <person name="Li D."/>
        </authorList>
    </citation>
    <scope>NUCLEOTIDE SEQUENCE [LARGE SCALE GENOMIC DNA]</scope>
    <source>
        <strain evidence="1 2">MSJ-40</strain>
    </source>
</reference>
<keyword evidence="2" id="KW-1185">Reference proteome</keyword>
<proteinExistence type="predicted"/>
<dbReference type="EMBL" id="JAHLPM010000007">
    <property type="protein sequence ID" value="MBU5438345.1"/>
    <property type="molecule type" value="Genomic_DNA"/>
</dbReference>
<evidence type="ECO:0008006" key="3">
    <source>
        <dbReference type="Google" id="ProtNLM"/>
    </source>
</evidence>
<gene>
    <name evidence="1" type="ORF">KQI42_10010</name>
</gene>
<evidence type="ECO:0000313" key="2">
    <source>
        <dbReference type="Proteomes" id="UP000749471"/>
    </source>
</evidence>